<dbReference type="InterPro" id="IPR005531">
    <property type="entry name" value="Asp23"/>
</dbReference>
<comment type="caution">
    <text evidence="3">The sequence shown here is derived from an EMBL/GenBank/DDBJ whole genome shotgun (WGS) entry which is preliminary data.</text>
</comment>
<keyword evidence="4" id="KW-1185">Reference proteome</keyword>
<proteinExistence type="inferred from homology"/>
<protein>
    <submittedName>
        <fullName evidence="3">Asp23/Gls24 family envelope stress response protein</fullName>
    </submittedName>
</protein>
<evidence type="ECO:0000256" key="1">
    <source>
        <dbReference type="ARBA" id="ARBA00005721"/>
    </source>
</evidence>
<evidence type="ECO:0000313" key="3">
    <source>
        <dbReference type="EMBL" id="MEA5454915.1"/>
    </source>
</evidence>
<feature type="region of interest" description="Disordered" evidence="2">
    <location>
        <begin position="124"/>
        <end position="146"/>
    </location>
</feature>
<organism evidence="3 4">
    <name type="scientific">Sinomonas terricola</name>
    <dbReference type="NCBI Taxonomy" id="3110330"/>
    <lineage>
        <taxon>Bacteria</taxon>
        <taxon>Bacillati</taxon>
        <taxon>Actinomycetota</taxon>
        <taxon>Actinomycetes</taxon>
        <taxon>Micrococcales</taxon>
        <taxon>Micrococcaceae</taxon>
        <taxon>Sinomonas</taxon>
    </lineage>
</organism>
<evidence type="ECO:0000256" key="2">
    <source>
        <dbReference type="SAM" id="MobiDB-lite"/>
    </source>
</evidence>
<dbReference type="PANTHER" id="PTHR34297">
    <property type="entry name" value="HYPOTHETICAL CYTOSOLIC PROTEIN-RELATED"/>
    <property type="match status" value="1"/>
</dbReference>
<dbReference type="Proteomes" id="UP001304769">
    <property type="component" value="Unassembled WGS sequence"/>
</dbReference>
<dbReference type="PANTHER" id="PTHR34297:SF3">
    <property type="entry name" value="ALKALINE SHOCK PROTEIN 23"/>
    <property type="match status" value="1"/>
</dbReference>
<name>A0ABU5T5J9_9MICC</name>
<accession>A0ABU5T5J9</accession>
<sequence length="146" mass="14849">MFAEEPSGATGRTVIHEQAVAKVAAAAARAVPGVHSLGTAPSRALGAIRDAVGADHASGVRAEAGATQAAVDVTLVAKYGVPLQKLADDVRAAVYKAVEEFTGLAVIEVNVEIADVYIGEPKAGEPRQAEAAQRPQLPSPSGSEEL</sequence>
<gene>
    <name evidence="3" type="ORF">SPF06_09305</name>
</gene>
<evidence type="ECO:0000313" key="4">
    <source>
        <dbReference type="Proteomes" id="UP001304769"/>
    </source>
</evidence>
<reference evidence="3 4" key="1">
    <citation type="submission" date="2023-12" db="EMBL/GenBank/DDBJ databases">
        <title>Sinomonas terricola sp. nov, isolated from litchi orchard soil in Guangdong, PR China.</title>
        <authorList>
            <person name="Jiaxin W."/>
            <person name="Yang Z."/>
            <person name="Honghui Z."/>
        </authorList>
    </citation>
    <scope>NUCLEOTIDE SEQUENCE [LARGE SCALE GENOMIC DNA]</scope>
    <source>
        <strain evidence="3 4">JGH33</strain>
    </source>
</reference>
<comment type="similarity">
    <text evidence="1">Belongs to the asp23 family.</text>
</comment>
<dbReference type="Pfam" id="PF03780">
    <property type="entry name" value="Asp23"/>
    <property type="match status" value="1"/>
</dbReference>
<dbReference type="EMBL" id="JAYGGQ010000005">
    <property type="protein sequence ID" value="MEA5454915.1"/>
    <property type="molecule type" value="Genomic_DNA"/>
</dbReference>